<keyword evidence="4" id="KW-0378">Hydrolase</keyword>
<gene>
    <name evidence="4" type="ORF">K461DRAFT_142542</name>
</gene>
<reference evidence="4" key="1">
    <citation type="journal article" date="2020" name="Stud. Mycol.">
        <title>101 Dothideomycetes genomes: a test case for predicting lifestyles and emergence of pathogens.</title>
        <authorList>
            <person name="Haridas S."/>
            <person name="Albert R."/>
            <person name="Binder M."/>
            <person name="Bloem J."/>
            <person name="Labutti K."/>
            <person name="Salamov A."/>
            <person name="Andreopoulos B."/>
            <person name="Baker S."/>
            <person name="Barry K."/>
            <person name="Bills G."/>
            <person name="Bluhm B."/>
            <person name="Cannon C."/>
            <person name="Castanera R."/>
            <person name="Culley D."/>
            <person name="Daum C."/>
            <person name="Ezra D."/>
            <person name="Gonzalez J."/>
            <person name="Henrissat B."/>
            <person name="Kuo A."/>
            <person name="Liang C."/>
            <person name="Lipzen A."/>
            <person name="Lutzoni F."/>
            <person name="Magnuson J."/>
            <person name="Mondo S."/>
            <person name="Nolan M."/>
            <person name="Ohm R."/>
            <person name="Pangilinan J."/>
            <person name="Park H.-J."/>
            <person name="Ramirez L."/>
            <person name="Alfaro M."/>
            <person name="Sun H."/>
            <person name="Tritt A."/>
            <person name="Yoshinaga Y."/>
            <person name="Zwiers L.-H."/>
            <person name="Turgeon B."/>
            <person name="Goodwin S."/>
            <person name="Spatafora J."/>
            <person name="Crous P."/>
            <person name="Grigoriev I."/>
        </authorList>
    </citation>
    <scope>NUCLEOTIDE SEQUENCE</scope>
    <source>
        <strain evidence="4">CBS 260.36</strain>
    </source>
</reference>
<feature type="domain" description="Beta-glucuronidase C-terminal" evidence="3">
    <location>
        <begin position="418"/>
        <end position="521"/>
    </location>
</feature>
<dbReference type="InterPro" id="IPR031728">
    <property type="entry name" value="GlcAase_C"/>
</dbReference>
<dbReference type="Proteomes" id="UP000799439">
    <property type="component" value="Unassembled WGS sequence"/>
</dbReference>
<feature type="chain" id="PRO_5040399898" evidence="2">
    <location>
        <begin position="20"/>
        <end position="617"/>
    </location>
</feature>
<evidence type="ECO:0000259" key="3">
    <source>
        <dbReference type="Pfam" id="PF16862"/>
    </source>
</evidence>
<dbReference type="AlphaFoldDB" id="A0A9P4J168"/>
<dbReference type="InterPro" id="IPR017853">
    <property type="entry name" value="GH"/>
</dbReference>
<comment type="caution">
    <text evidence="4">The sequence shown here is derived from an EMBL/GenBank/DDBJ whole genome shotgun (WGS) entry which is preliminary data.</text>
</comment>
<keyword evidence="2" id="KW-0732">Signal</keyword>
<sequence length="617" mass="65543">MTITGMLSVILLWLSATEAQSTLRISPPGAVPANASAIINPSFAGFGIEPSNLFSFTGYDTPNPLTFNLINNLVNYTGLPPHLRIGGNTQDYMVFSADQNNYTWINNPRSTGQGNYASDSQLIGPKFFEVANRFPRGTPVTWGLNLAYQASDYETRLVTMAQQLVKGIPNLKLVSIEIGNEPDLYLQNGFRTGAWGGQVYLQQWSNRAQFLWDQVLKPLGLPSNFFEPGATASTIGTSFMITDLFQMGAATKANGSDTTFVSSTNQHDYYYYIGVSTYALTLQRFMTLSTTEDQFAAWTTQVQQATTAGYPYALREMCSVGPIGYEGITNTFGAALWTLNFFLYGATLNISSIQMHQTDNSNASAWQPLEMYNRQPFVRPSYYAWAAFDQIIGPSCQAQVAPLDVSSALSGYADTVRAYSIYQAGKIATIVIINAQLANSSSTTKSNLTVQLSLPSAAGQVLHLAYLTNAGADATFNTTWNGISYEQTGNGLPTTVDNADQTVTVASDGSATLTVRDSQALAANIGSKVGSGTANSAACAAIASKSPGLGPSSTVQANSVSASSTASADSQQQSGSATRSAAGSDSTAAAKNQSSLPLVVDAGLGSAALLMLLLVFM</sequence>
<dbReference type="Pfam" id="PF16862">
    <property type="entry name" value="Glyco_hydro_79C"/>
    <property type="match status" value="1"/>
</dbReference>
<feature type="region of interest" description="Disordered" evidence="1">
    <location>
        <begin position="546"/>
        <end position="588"/>
    </location>
</feature>
<dbReference type="SUPFAM" id="SSF51445">
    <property type="entry name" value="(Trans)glycosidases"/>
    <property type="match status" value="1"/>
</dbReference>
<dbReference type="GO" id="GO:0016787">
    <property type="term" value="F:hydrolase activity"/>
    <property type="evidence" value="ECO:0007669"/>
    <property type="project" value="UniProtKB-KW"/>
</dbReference>
<dbReference type="PANTHER" id="PTHR36183:SF2">
    <property type="entry name" value="BETA-GLUCURONIDASE C-TERMINAL DOMAIN-CONTAINING PROTEIN"/>
    <property type="match status" value="1"/>
</dbReference>
<proteinExistence type="predicted"/>
<dbReference type="PANTHER" id="PTHR36183">
    <property type="entry name" value="BETA-GLUCURONIDASE"/>
    <property type="match status" value="1"/>
</dbReference>
<protein>
    <submittedName>
        <fullName evidence="4">Glycoside hydrolase family 79 protein</fullName>
    </submittedName>
</protein>
<organism evidence="4 5">
    <name type="scientific">Myriangium duriaei CBS 260.36</name>
    <dbReference type="NCBI Taxonomy" id="1168546"/>
    <lineage>
        <taxon>Eukaryota</taxon>
        <taxon>Fungi</taxon>
        <taxon>Dikarya</taxon>
        <taxon>Ascomycota</taxon>
        <taxon>Pezizomycotina</taxon>
        <taxon>Dothideomycetes</taxon>
        <taxon>Dothideomycetidae</taxon>
        <taxon>Myriangiales</taxon>
        <taxon>Myriangiaceae</taxon>
        <taxon>Myriangium</taxon>
    </lineage>
</organism>
<evidence type="ECO:0000256" key="2">
    <source>
        <dbReference type="SAM" id="SignalP"/>
    </source>
</evidence>
<evidence type="ECO:0000313" key="5">
    <source>
        <dbReference type="Proteomes" id="UP000799439"/>
    </source>
</evidence>
<evidence type="ECO:0000313" key="4">
    <source>
        <dbReference type="EMBL" id="KAF2153578.1"/>
    </source>
</evidence>
<name>A0A9P4J168_9PEZI</name>
<accession>A0A9P4J168</accession>
<dbReference type="InterPro" id="IPR052974">
    <property type="entry name" value="GH79_Enzymes"/>
</dbReference>
<feature type="signal peptide" evidence="2">
    <location>
        <begin position="1"/>
        <end position="19"/>
    </location>
</feature>
<dbReference type="EMBL" id="ML996085">
    <property type="protein sequence ID" value="KAF2153578.1"/>
    <property type="molecule type" value="Genomic_DNA"/>
</dbReference>
<feature type="compositionally biased region" description="Polar residues" evidence="1">
    <location>
        <begin position="579"/>
        <end position="588"/>
    </location>
</feature>
<evidence type="ECO:0000256" key="1">
    <source>
        <dbReference type="SAM" id="MobiDB-lite"/>
    </source>
</evidence>
<keyword evidence="5" id="KW-1185">Reference proteome</keyword>
<dbReference type="Gene3D" id="3.20.20.80">
    <property type="entry name" value="Glycosidases"/>
    <property type="match status" value="1"/>
</dbReference>
<dbReference type="OrthoDB" id="2831684at2759"/>
<feature type="compositionally biased region" description="Low complexity" evidence="1">
    <location>
        <begin position="546"/>
        <end position="578"/>
    </location>
</feature>